<dbReference type="AlphaFoldDB" id="A0A251WZG2"/>
<dbReference type="InterPro" id="IPR029044">
    <property type="entry name" value="Nucleotide-diphossugar_trans"/>
</dbReference>
<accession>A0A251WZG2</accession>
<reference evidence="1 2" key="1">
    <citation type="submission" date="2016-12" db="EMBL/GenBank/DDBJ databases">
        <title>The draft genome sequence of HSLHS2.</title>
        <authorList>
            <person name="Hu D."/>
            <person name="Wang L."/>
            <person name="Shao Z."/>
        </authorList>
    </citation>
    <scope>NUCLEOTIDE SEQUENCE [LARGE SCALE GENOMIC DNA]</scope>
    <source>
        <strain evidence="1">MCCC 1A06712</strain>
    </source>
</reference>
<dbReference type="RefSeq" id="WP_086451789.1">
    <property type="nucleotide sequence ID" value="NZ_MSPP01000003.1"/>
</dbReference>
<comment type="caution">
    <text evidence="1">The sequence shown here is derived from an EMBL/GenBank/DDBJ whole genome shotgun (WGS) entry which is preliminary data.</text>
</comment>
<proteinExistence type="predicted"/>
<name>A0A251WZG2_9RHOB</name>
<protein>
    <submittedName>
        <fullName evidence="1">Uncharacterized protein</fullName>
    </submittedName>
</protein>
<sequence>MSKKQKFNILIIGQSGRLGYEAVLFAASLRHYSPKFSGTLYVAEPQPNDRWPNDPRMPTPVKEALAELGATILPFENRHFGAYYPYGNKIEAISALPAGEPFVFFDTDTLITGDITKVPFDFDKPAASMRREGTWPEEELYWPGYTEIWKSLYDKFGLEFESSLDLSKPDEYWQRYLYFNAGWFFYKDPAEFGKRFTDWAVQVRDDRPEEMVVQSIDPWLDQIVLPLVIHSFGGGRPGPELDGLDGNVSCHYRLFPMLYARESDHVVNALETVAAPNKVKKVLKQYEPIKRMVYQGRGKKVRELFDQNDLPRREKQIRNRIKSNGFWMR</sequence>
<dbReference type="OrthoDB" id="7684392at2"/>
<dbReference type="SUPFAM" id="SSF53448">
    <property type="entry name" value="Nucleotide-diphospho-sugar transferases"/>
    <property type="match status" value="1"/>
</dbReference>
<evidence type="ECO:0000313" key="2">
    <source>
        <dbReference type="Proteomes" id="UP000194664"/>
    </source>
</evidence>
<gene>
    <name evidence="1" type="ORF">BVC71_11550</name>
</gene>
<dbReference type="Proteomes" id="UP000194664">
    <property type="component" value="Unassembled WGS sequence"/>
</dbReference>
<evidence type="ECO:0000313" key="1">
    <source>
        <dbReference type="EMBL" id="OUD09323.1"/>
    </source>
</evidence>
<keyword evidence="2" id="KW-1185">Reference proteome</keyword>
<organism evidence="1 2">
    <name type="scientific">Marivivens niveibacter</name>
    <dbReference type="NCBI Taxonomy" id="1930667"/>
    <lineage>
        <taxon>Bacteria</taxon>
        <taxon>Pseudomonadati</taxon>
        <taxon>Pseudomonadota</taxon>
        <taxon>Alphaproteobacteria</taxon>
        <taxon>Rhodobacterales</taxon>
        <taxon>Paracoccaceae</taxon>
        <taxon>Marivivens group</taxon>
        <taxon>Marivivens</taxon>
    </lineage>
</organism>
<dbReference type="EMBL" id="MSPP01000003">
    <property type="protein sequence ID" value="OUD09323.1"/>
    <property type="molecule type" value="Genomic_DNA"/>
</dbReference>